<reference evidence="5" key="1">
    <citation type="submission" date="2021-03" db="EMBL/GenBank/DDBJ databases">
        <authorList>
            <person name="Tagirdzhanova G."/>
        </authorList>
    </citation>
    <scope>NUCLEOTIDE SEQUENCE</scope>
</reference>
<evidence type="ECO:0000313" key="5">
    <source>
        <dbReference type="EMBL" id="CAF9908571.1"/>
    </source>
</evidence>
<name>A0A8H3ETE2_9LECA</name>
<evidence type="ECO:0000313" key="6">
    <source>
        <dbReference type="Proteomes" id="UP000664169"/>
    </source>
</evidence>
<protein>
    <recommendedName>
        <fullName evidence="7">TPR-like protein</fullName>
    </recommendedName>
</protein>
<keyword evidence="4" id="KW-0472">Membrane</keyword>
<dbReference type="SUPFAM" id="SSF48452">
    <property type="entry name" value="TPR-like"/>
    <property type="match status" value="1"/>
</dbReference>
<evidence type="ECO:0008006" key="7">
    <source>
        <dbReference type="Google" id="ProtNLM"/>
    </source>
</evidence>
<dbReference type="OrthoDB" id="9984275at2759"/>
<proteinExistence type="inferred from homology"/>
<dbReference type="EMBL" id="CAJPDQ010000004">
    <property type="protein sequence ID" value="CAF9908571.1"/>
    <property type="molecule type" value="Genomic_DNA"/>
</dbReference>
<dbReference type="PANTHER" id="PTHR13768">
    <property type="entry name" value="SOLUBLE NSF ATTACHMENT PROTEIN SNAP"/>
    <property type="match status" value="1"/>
</dbReference>
<sequence length="322" mass="35700">MDPSGPTQRQAEKATSAAGGGFAFFGGRQDKWENAADLYTQAANAFRMQKQGTFELSYPSPFSRDLPGDIATVQIDSNLLIIGKEAGQAFERAATIQSKNLSEPDDAANSLIEAFKAYRKSDPEDAVRVAGQAIAHYTSKGNFRRAAQNQQTLAEVLEIEIGDNKRALEAYEVAAGWFEGDGAEALANKDYLKVADLAGLEADYYRAIDNYMRVAKSAVNNNLMRFSVKDYFLKAGICHLASGDMVATSQALEQFRTMDPSFANTREWALLSDLKEAVESGEQEQYLDKLYQFDQMSPLDKWKTTLLLRVKNAIEEKDEDFS</sequence>
<dbReference type="AlphaFoldDB" id="A0A8H3ETE2"/>
<dbReference type="GO" id="GO:0035494">
    <property type="term" value="P:SNARE complex disassembly"/>
    <property type="evidence" value="ECO:0007669"/>
    <property type="project" value="TreeGrafter"/>
</dbReference>
<evidence type="ECO:0000256" key="1">
    <source>
        <dbReference type="ARBA" id="ARBA00010050"/>
    </source>
</evidence>
<evidence type="ECO:0000256" key="3">
    <source>
        <dbReference type="ARBA" id="ARBA00022927"/>
    </source>
</evidence>
<dbReference type="GO" id="GO:0006886">
    <property type="term" value="P:intracellular protein transport"/>
    <property type="evidence" value="ECO:0007669"/>
    <property type="project" value="UniProtKB-UniRule"/>
</dbReference>
<comment type="caution">
    <text evidence="5">The sequence shown here is derived from an EMBL/GenBank/DDBJ whole genome shotgun (WGS) entry which is preliminary data.</text>
</comment>
<dbReference type="PANTHER" id="PTHR13768:SF8">
    <property type="entry name" value="ALPHA-SOLUBLE NSF ATTACHMENT PROTEIN"/>
    <property type="match status" value="1"/>
</dbReference>
<keyword evidence="3 4" id="KW-0653">Protein transport</keyword>
<dbReference type="Pfam" id="PF14938">
    <property type="entry name" value="SNAP"/>
    <property type="match status" value="2"/>
</dbReference>
<dbReference type="GO" id="GO:0005483">
    <property type="term" value="F:soluble NSF attachment protein activity"/>
    <property type="evidence" value="ECO:0007669"/>
    <property type="project" value="TreeGrafter"/>
</dbReference>
<dbReference type="Proteomes" id="UP000664169">
    <property type="component" value="Unassembled WGS sequence"/>
</dbReference>
<comment type="similarity">
    <text evidence="1 4">Belongs to the SNAP family.</text>
</comment>
<keyword evidence="2 4" id="KW-0813">Transport</keyword>
<dbReference type="GO" id="GO:0031201">
    <property type="term" value="C:SNARE complex"/>
    <property type="evidence" value="ECO:0007669"/>
    <property type="project" value="TreeGrafter"/>
</dbReference>
<organism evidence="5 6">
    <name type="scientific">Gomphillus americanus</name>
    <dbReference type="NCBI Taxonomy" id="1940652"/>
    <lineage>
        <taxon>Eukaryota</taxon>
        <taxon>Fungi</taxon>
        <taxon>Dikarya</taxon>
        <taxon>Ascomycota</taxon>
        <taxon>Pezizomycotina</taxon>
        <taxon>Lecanoromycetes</taxon>
        <taxon>OSLEUM clade</taxon>
        <taxon>Ostropomycetidae</taxon>
        <taxon>Ostropales</taxon>
        <taxon>Graphidaceae</taxon>
        <taxon>Gomphilloideae</taxon>
        <taxon>Gomphillus</taxon>
    </lineage>
</organism>
<comment type="subcellular location">
    <subcellularLocation>
        <location evidence="4">Membrane</location>
        <topology evidence="4">Peripheral membrane protein</topology>
    </subcellularLocation>
</comment>
<evidence type="ECO:0000256" key="4">
    <source>
        <dbReference type="RuleBase" id="RU367013"/>
    </source>
</evidence>
<evidence type="ECO:0000256" key="2">
    <source>
        <dbReference type="ARBA" id="ARBA00022448"/>
    </source>
</evidence>
<dbReference type="InterPro" id="IPR011990">
    <property type="entry name" value="TPR-like_helical_dom_sf"/>
</dbReference>
<dbReference type="InterPro" id="IPR000744">
    <property type="entry name" value="NSF_attach"/>
</dbReference>
<keyword evidence="6" id="KW-1185">Reference proteome</keyword>
<dbReference type="GO" id="GO:0005774">
    <property type="term" value="C:vacuolar membrane"/>
    <property type="evidence" value="ECO:0007669"/>
    <property type="project" value="TreeGrafter"/>
</dbReference>
<dbReference type="GO" id="GO:0019905">
    <property type="term" value="F:syntaxin binding"/>
    <property type="evidence" value="ECO:0007669"/>
    <property type="project" value="TreeGrafter"/>
</dbReference>
<gene>
    <name evidence="5" type="ORF">GOMPHAMPRED_006200</name>
</gene>
<dbReference type="Gene3D" id="1.25.40.10">
    <property type="entry name" value="Tetratricopeptide repeat domain"/>
    <property type="match status" value="1"/>
</dbReference>
<keyword evidence="4" id="KW-0931">ER-Golgi transport</keyword>
<comment type="function">
    <text evidence="4">Required for vesicular transport between the endoplasmic reticulum and the Golgi apparatus.</text>
</comment>
<dbReference type="CDD" id="cd15832">
    <property type="entry name" value="SNAP"/>
    <property type="match status" value="1"/>
</dbReference>
<accession>A0A8H3ETE2</accession>